<name>A0AAV4CGG7_9GAST</name>
<evidence type="ECO:0000313" key="2">
    <source>
        <dbReference type="EMBL" id="GFO31930.1"/>
    </source>
</evidence>
<accession>A0AAV4CGG7</accession>
<sequence length="181" mass="20598">MKVFLGAIFVALAPLVLCSQICYPPQSTTVGFLTISETHSYSINDYTNGKLYFSPGNDIFGEPWTLVDLNAQRTYHKEKDQDCVYKDIDPEVLELFHQCIPDDAVLYGNIDGHDMYLTDRPGSIKWLMAVTPIENTPYYWRFISRFEFHGQLTDVGFVYINNLGILEPSLLEKDLSVCVPA</sequence>
<comment type="caution">
    <text evidence="2">The sequence shown here is derived from an EMBL/GenBank/DDBJ whole genome shotgun (WGS) entry which is preliminary data.</text>
</comment>
<evidence type="ECO:0000313" key="3">
    <source>
        <dbReference type="Proteomes" id="UP000735302"/>
    </source>
</evidence>
<feature type="chain" id="PRO_5043382925" evidence="1">
    <location>
        <begin position="19"/>
        <end position="181"/>
    </location>
</feature>
<keyword evidence="3" id="KW-1185">Reference proteome</keyword>
<proteinExistence type="predicted"/>
<dbReference type="Proteomes" id="UP000735302">
    <property type="component" value="Unassembled WGS sequence"/>
</dbReference>
<keyword evidence="1" id="KW-0732">Signal</keyword>
<protein>
    <submittedName>
        <fullName evidence="2">Uncharacterized protein</fullName>
    </submittedName>
</protein>
<dbReference type="AlphaFoldDB" id="A0AAV4CGG7"/>
<feature type="signal peptide" evidence="1">
    <location>
        <begin position="1"/>
        <end position="18"/>
    </location>
</feature>
<organism evidence="2 3">
    <name type="scientific">Plakobranchus ocellatus</name>
    <dbReference type="NCBI Taxonomy" id="259542"/>
    <lineage>
        <taxon>Eukaryota</taxon>
        <taxon>Metazoa</taxon>
        <taxon>Spiralia</taxon>
        <taxon>Lophotrochozoa</taxon>
        <taxon>Mollusca</taxon>
        <taxon>Gastropoda</taxon>
        <taxon>Heterobranchia</taxon>
        <taxon>Euthyneura</taxon>
        <taxon>Panpulmonata</taxon>
        <taxon>Sacoglossa</taxon>
        <taxon>Placobranchoidea</taxon>
        <taxon>Plakobranchidae</taxon>
        <taxon>Plakobranchus</taxon>
    </lineage>
</organism>
<reference evidence="2 3" key="1">
    <citation type="journal article" date="2021" name="Elife">
        <title>Chloroplast acquisition without the gene transfer in kleptoplastic sea slugs, Plakobranchus ocellatus.</title>
        <authorList>
            <person name="Maeda T."/>
            <person name="Takahashi S."/>
            <person name="Yoshida T."/>
            <person name="Shimamura S."/>
            <person name="Takaki Y."/>
            <person name="Nagai Y."/>
            <person name="Toyoda A."/>
            <person name="Suzuki Y."/>
            <person name="Arimoto A."/>
            <person name="Ishii H."/>
            <person name="Satoh N."/>
            <person name="Nishiyama T."/>
            <person name="Hasebe M."/>
            <person name="Maruyama T."/>
            <person name="Minagawa J."/>
            <person name="Obokata J."/>
            <person name="Shigenobu S."/>
        </authorList>
    </citation>
    <scope>NUCLEOTIDE SEQUENCE [LARGE SCALE GENOMIC DNA]</scope>
</reference>
<dbReference type="EMBL" id="BLXT01006489">
    <property type="protein sequence ID" value="GFO31930.1"/>
    <property type="molecule type" value="Genomic_DNA"/>
</dbReference>
<gene>
    <name evidence="2" type="ORF">PoB_005843500</name>
</gene>
<evidence type="ECO:0000256" key="1">
    <source>
        <dbReference type="SAM" id="SignalP"/>
    </source>
</evidence>